<dbReference type="Gene3D" id="3.20.20.80">
    <property type="entry name" value="Glycosidases"/>
    <property type="match status" value="1"/>
</dbReference>
<dbReference type="PATRIC" id="fig|1555112.3.peg.984"/>
<name>A0A0K2SIF7_LIMPI</name>
<dbReference type="InterPro" id="IPR017853">
    <property type="entry name" value="GH"/>
</dbReference>
<dbReference type="OrthoDB" id="9801493at2"/>
<sequence>MTEQDTSSQLSRLGVNYWPAHAGPYMWREFDEEAIAADLRALRAAGVEYTRSFLFWPDFMPEPDRVEPAMMERLGRFMDLHEEARLGVHLTLLVGHMSGQNWPPPWMPDPSRLYTDPGLLLAQERYLTTVVEAVRPSPALEAYVLTNELPLFTGPAPVEAVQAWSSRMVGLLKRLDPDRSVSLGDGAWYVLGDTASGFRPTHAQDVIAPHLYLADTHPGRQLAAYGLAMAVARRLARDAGKAIWLEEFGATHSVFGEEEVARWARGVVTEARLHGAEQVCWWCGFDFPEAMGERPPYSHHPHELSFGMMRSDRSPRPVAAALREATVAPLPNLRRAGLLIPSWVYRAYPFGEPWGAATRRAFLNAYAALRELGYLPEVVLEDDLGSQPATAGNAGPVVDAGLAAAGPYGLPPILAVPSVQKLQAATWARLEAYPGRVLYSYLHATAVRSHEGAWISAASARRFFGGEARNRFNLPEPAPRGLVWEGGRIDLPKGPDPFSETPLLVRPKEAAVLGRDDQGRPLWIRAGRRDLLLFPIEALADDLTPVIAFYRAVLRSPPEAGS</sequence>
<dbReference type="RefSeq" id="WP_068134879.1">
    <property type="nucleotide sequence ID" value="NZ_AP014924.1"/>
</dbReference>
<dbReference type="KEGG" id="lpil:LIP_0945"/>
<evidence type="ECO:0000313" key="1">
    <source>
        <dbReference type="EMBL" id="BAS26802.1"/>
    </source>
</evidence>
<organism evidence="1 2">
    <name type="scientific">Limnochorda pilosa</name>
    <dbReference type="NCBI Taxonomy" id="1555112"/>
    <lineage>
        <taxon>Bacteria</taxon>
        <taxon>Bacillati</taxon>
        <taxon>Bacillota</taxon>
        <taxon>Limnochordia</taxon>
        <taxon>Limnochordales</taxon>
        <taxon>Limnochordaceae</taxon>
        <taxon>Limnochorda</taxon>
    </lineage>
</organism>
<reference evidence="2" key="1">
    <citation type="submission" date="2015-07" db="EMBL/GenBank/DDBJ databases">
        <title>Complete genome sequence and phylogenetic analysis of Limnochorda pilosa.</title>
        <authorList>
            <person name="Watanabe M."/>
            <person name="Kojima H."/>
            <person name="Fukui M."/>
        </authorList>
    </citation>
    <scope>NUCLEOTIDE SEQUENCE [LARGE SCALE GENOMIC DNA]</scope>
    <source>
        <strain evidence="2">HC45</strain>
    </source>
</reference>
<dbReference type="Proteomes" id="UP000065807">
    <property type="component" value="Chromosome"/>
</dbReference>
<keyword evidence="2" id="KW-1185">Reference proteome</keyword>
<dbReference type="AlphaFoldDB" id="A0A0K2SIF7"/>
<dbReference type="STRING" id="1555112.LIP_0945"/>
<protein>
    <recommendedName>
        <fullName evidence="3">Glycoside hydrolase family 5 domain-containing protein</fullName>
    </recommendedName>
</protein>
<dbReference type="SUPFAM" id="SSF51445">
    <property type="entry name" value="(Trans)glycosidases"/>
    <property type="match status" value="1"/>
</dbReference>
<reference evidence="2" key="2">
    <citation type="journal article" date="2016" name="Int. J. Syst. Evol. Microbiol.">
        <title>Complete genome sequence and cell structure of Limnochorda pilosa, a Gram-negative spore-former within the phylum Firmicutes.</title>
        <authorList>
            <person name="Watanabe M."/>
            <person name="Kojima H."/>
            <person name="Fukui M."/>
        </authorList>
    </citation>
    <scope>NUCLEOTIDE SEQUENCE [LARGE SCALE GENOMIC DNA]</scope>
    <source>
        <strain evidence="2">HC45</strain>
    </source>
</reference>
<dbReference type="EMBL" id="AP014924">
    <property type="protein sequence ID" value="BAS26802.1"/>
    <property type="molecule type" value="Genomic_DNA"/>
</dbReference>
<evidence type="ECO:0000313" key="2">
    <source>
        <dbReference type="Proteomes" id="UP000065807"/>
    </source>
</evidence>
<accession>A0A0K2SIF7</accession>
<proteinExistence type="predicted"/>
<gene>
    <name evidence="1" type="ORF">LIP_0945</name>
</gene>
<evidence type="ECO:0008006" key="3">
    <source>
        <dbReference type="Google" id="ProtNLM"/>
    </source>
</evidence>